<comment type="subcellular location">
    <subcellularLocation>
        <location evidence="1">Nucleus</location>
        <location evidence="1">Nucleolus</location>
    </subcellularLocation>
</comment>
<evidence type="ECO:0000256" key="2">
    <source>
        <dbReference type="ARBA" id="ARBA00022574"/>
    </source>
</evidence>
<dbReference type="SMART" id="SM00320">
    <property type="entry name" value="WD40"/>
    <property type="match status" value="3"/>
</dbReference>
<keyword evidence="8" id="KW-1185">Reference proteome</keyword>
<sequence>MIVTTNVLGSGRSCRRATECVVKILLMESISVDNKPHYQISFYSNNENYCHIPSHTLSVPTDITVNKLNMLANKTLNNISDKENELVVFDFLISSTILRTTLEEFVQENHVPVESVINIECIVQEPAPEPGFDATLPDWIGAIRCNEKFIASTTYGGELILWNHSGKKLISSVLHEEAINLTVDLIFGRNRIVTGGHDQVLMISDVEMDGSECFIKPVCVLRGHERSVESIAVNNDGTRVVSGGFDKMLKVWNTDKVTECWESEKILFTPMVTLSGHKDAVVGAVWSPSSTKEVLTASWDHTISIWDLELAGMAQYNVLFSNTKFITNK</sequence>
<evidence type="ECO:0000313" key="8">
    <source>
        <dbReference type="Proteomes" id="UP000242913"/>
    </source>
</evidence>
<evidence type="ECO:0000256" key="5">
    <source>
        <dbReference type="PROSITE-ProRule" id="PRU00221"/>
    </source>
</evidence>
<dbReference type="InterPro" id="IPR001680">
    <property type="entry name" value="WD40_rpt"/>
</dbReference>
<keyword evidence="4" id="KW-0539">Nucleus</keyword>
<dbReference type="PANTHER" id="PTHR19848:SF8">
    <property type="entry name" value="F-BOX AND WD REPEAT DOMAIN CONTAINING 7"/>
    <property type="match status" value="1"/>
</dbReference>
<dbReference type="Gene3D" id="2.130.10.10">
    <property type="entry name" value="YVTN repeat-like/Quinoprotein amine dehydrogenase"/>
    <property type="match status" value="1"/>
</dbReference>
<dbReference type="InterPro" id="IPR019775">
    <property type="entry name" value="WD40_repeat_CS"/>
</dbReference>
<keyword evidence="2 5" id="KW-0853">WD repeat</keyword>
<feature type="repeat" description="WD" evidence="5">
    <location>
        <begin position="221"/>
        <end position="253"/>
    </location>
</feature>
<reference evidence="7 8" key="1">
    <citation type="submission" date="2015-12" db="EMBL/GenBank/DDBJ databases">
        <title>Draft genome of the nematode, Onchocerca flexuosa.</title>
        <authorList>
            <person name="Mitreva M."/>
        </authorList>
    </citation>
    <scope>NUCLEOTIDE SEQUENCE [LARGE SCALE GENOMIC DNA]</scope>
    <source>
        <strain evidence="7">Red Deer</strain>
    </source>
</reference>
<dbReference type="InterPro" id="IPR036322">
    <property type="entry name" value="WD40_repeat_dom_sf"/>
</dbReference>
<dbReference type="PROSITE" id="PS50294">
    <property type="entry name" value="WD_REPEATS_REGION"/>
    <property type="match status" value="2"/>
</dbReference>
<evidence type="ECO:0000256" key="3">
    <source>
        <dbReference type="ARBA" id="ARBA00022737"/>
    </source>
</evidence>
<dbReference type="Pfam" id="PF08154">
    <property type="entry name" value="NLE"/>
    <property type="match status" value="1"/>
</dbReference>
<evidence type="ECO:0000256" key="4">
    <source>
        <dbReference type="ARBA" id="ARBA00023242"/>
    </source>
</evidence>
<dbReference type="InterPro" id="IPR015943">
    <property type="entry name" value="WD40/YVTN_repeat-like_dom_sf"/>
</dbReference>
<organism evidence="7 8">
    <name type="scientific">Onchocerca flexuosa</name>
    <dbReference type="NCBI Taxonomy" id="387005"/>
    <lineage>
        <taxon>Eukaryota</taxon>
        <taxon>Metazoa</taxon>
        <taxon>Ecdysozoa</taxon>
        <taxon>Nematoda</taxon>
        <taxon>Chromadorea</taxon>
        <taxon>Rhabditida</taxon>
        <taxon>Spirurina</taxon>
        <taxon>Spiruromorpha</taxon>
        <taxon>Filarioidea</taxon>
        <taxon>Onchocercidae</taxon>
        <taxon>Onchocerca</taxon>
    </lineage>
</organism>
<dbReference type="InterPro" id="IPR012972">
    <property type="entry name" value="NLE"/>
</dbReference>
<accession>A0A238C5Z4</accession>
<dbReference type="EMBL" id="KZ269977">
    <property type="protein sequence ID" value="OZC12525.1"/>
    <property type="molecule type" value="Genomic_DNA"/>
</dbReference>
<proteinExistence type="predicted"/>
<gene>
    <name evidence="7" type="ORF">X798_00156</name>
</gene>
<evidence type="ECO:0000256" key="1">
    <source>
        <dbReference type="ARBA" id="ARBA00004604"/>
    </source>
</evidence>
<dbReference type="OrthoDB" id="6253837at2759"/>
<dbReference type="GO" id="GO:0005730">
    <property type="term" value="C:nucleolus"/>
    <property type="evidence" value="ECO:0007669"/>
    <property type="project" value="UniProtKB-SubCell"/>
</dbReference>
<dbReference type="SUPFAM" id="SSF50978">
    <property type="entry name" value="WD40 repeat-like"/>
    <property type="match status" value="1"/>
</dbReference>
<keyword evidence="3" id="KW-0677">Repeat</keyword>
<protein>
    <submittedName>
        <fullName evidence="7">NLE domain protein</fullName>
    </submittedName>
</protein>
<dbReference type="PROSITE" id="PS50082">
    <property type="entry name" value="WD_REPEATS_2"/>
    <property type="match status" value="2"/>
</dbReference>
<dbReference type="Proteomes" id="UP000242913">
    <property type="component" value="Unassembled WGS sequence"/>
</dbReference>
<feature type="repeat" description="WD" evidence="5">
    <location>
        <begin position="274"/>
        <end position="309"/>
    </location>
</feature>
<dbReference type="PANTHER" id="PTHR19848">
    <property type="entry name" value="WD40 REPEAT PROTEIN"/>
    <property type="match status" value="1"/>
</dbReference>
<dbReference type="PROSITE" id="PS00678">
    <property type="entry name" value="WD_REPEATS_1"/>
    <property type="match status" value="1"/>
</dbReference>
<dbReference type="AlphaFoldDB" id="A0A238C5Z4"/>
<evidence type="ECO:0000313" key="7">
    <source>
        <dbReference type="EMBL" id="OZC12525.1"/>
    </source>
</evidence>
<name>A0A238C5Z4_9BILA</name>
<feature type="domain" description="NLE" evidence="6">
    <location>
        <begin position="39"/>
        <end position="106"/>
    </location>
</feature>
<dbReference type="Pfam" id="PF00400">
    <property type="entry name" value="WD40"/>
    <property type="match status" value="2"/>
</dbReference>
<evidence type="ECO:0000259" key="6">
    <source>
        <dbReference type="Pfam" id="PF08154"/>
    </source>
</evidence>